<keyword evidence="5" id="KW-0472">Membrane</keyword>
<accession>A0A8C9PBX5</accession>
<evidence type="ECO:0000256" key="2">
    <source>
        <dbReference type="ARBA" id="ARBA00022832"/>
    </source>
</evidence>
<dbReference type="GO" id="GO:0006633">
    <property type="term" value="P:fatty acid biosynthetic process"/>
    <property type="evidence" value="ECO:0007669"/>
    <property type="project" value="UniProtKB-KW"/>
</dbReference>
<sequence length="351" mass="39664">MRWSQGGAAAGLQWGGEVGPVGHTLSPKVWLRVSCPMTPEELDSEWRGVREGKTLFPCPLLCAGFLCLSSENVLVFAIGITILGMCHSTLTVKGSHLATHGALTKSKCWSKIWLLFFVEVCTAFTAEFGKFSHVNMHHGYTNVVGLGDSSTWKLPCLNRYVYMFLVPFLIPIITPLVALERLWKVELRIALRTLGLISLGLYSQYWLLLNVSGFRSPSSALTCMLLIRALLAHPFLHVNIFQHIGLPMFSRDKKPQRIHMMTLGVLNLPRLPVLDWAFGHSLISCHVEHHLFPKLSDNMCLKVKPVVSRFLHEKQLPYQEDSYLARFRLFLNRYEELMVQAPLITEVVGLQ</sequence>
<feature type="transmembrane region" description="Helical" evidence="5">
    <location>
        <begin position="160"/>
        <end position="177"/>
    </location>
</feature>
<feature type="transmembrane region" description="Helical" evidence="5">
    <location>
        <begin position="189"/>
        <end position="207"/>
    </location>
</feature>
<dbReference type="Pfam" id="PF00487">
    <property type="entry name" value="FA_desaturase"/>
    <property type="match status" value="1"/>
</dbReference>
<proteinExistence type="predicted"/>
<keyword evidence="1" id="KW-0444">Lipid biosynthesis</keyword>
<keyword evidence="3" id="KW-0443">Lipid metabolism</keyword>
<evidence type="ECO:0000256" key="3">
    <source>
        <dbReference type="ARBA" id="ARBA00023098"/>
    </source>
</evidence>
<feature type="transmembrane region" description="Helical" evidence="5">
    <location>
        <begin position="219"/>
        <end position="241"/>
    </location>
</feature>
<dbReference type="GO" id="GO:0016717">
    <property type="term" value="F:oxidoreductase activity, acting on paired donors, with oxidation of a pair of donors resulting in the reduction of molecular oxygen to two molecules of water"/>
    <property type="evidence" value="ECO:0007669"/>
    <property type="project" value="TreeGrafter"/>
</dbReference>
<feature type="transmembrane region" description="Helical" evidence="5">
    <location>
        <begin position="73"/>
        <end position="92"/>
    </location>
</feature>
<evidence type="ECO:0000256" key="5">
    <source>
        <dbReference type="SAM" id="Phobius"/>
    </source>
</evidence>
<feature type="transmembrane region" description="Helical" evidence="5">
    <location>
        <begin position="112"/>
        <end position="129"/>
    </location>
</feature>
<keyword evidence="5" id="KW-0812">Transmembrane</keyword>
<dbReference type="Proteomes" id="UP000694422">
    <property type="component" value="Unplaced"/>
</dbReference>
<name>A0A8C9PBX5_SPEDA</name>
<dbReference type="PANTHER" id="PTHR19353">
    <property type="entry name" value="FATTY ACID DESATURASE 2"/>
    <property type="match status" value="1"/>
</dbReference>
<keyword evidence="2" id="KW-0276">Fatty acid metabolism</keyword>
<protein>
    <submittedName>
        <fullName evidence="7">Fatty acid desaturase 6</fullName>
    </submittedName>
</protein>
<reference evidence="7" key="2">
    <citation type="submission" date="2025-09" db="UniProtKB">
        <authorList>
            <consortium name="Ensembl"/>
        </authorList>
    </citation>
    <scope>IDENTIFICATION</scope>
</reference>
<dbReference type="Ensembl" id="ENSSDAT00000006015.1">
    <property type="protein sequence ID" value="ENSSDAP00000005251.1"/>
    <property type="gene ID" value="ENSSDAG00000004866.1"/>
</dbReference>
<evidence type="ECO:0000313" key="7">
    <source>
        <dbReference type="Ensembl" id="ENSSDAP00000005251.1"/>
    </source>
</evidence>
<dbReference type="InterPro" id="IPR012171">
    <property type="entry name" value="Fatty_acid_desaturase"/>
</dbReference>
<feature type="domain" description="Fatty acid desaturase" evidence="6">
    <location>
        <begin position="74"/>
        <end position="320"/>
    </location>
</feature>
<evidence type="ECO:0000256" key="1">
    <source>
        <dbReference type="ARBA" id="ARBA00022516"/>
    </source>
</evidence>
<reference evidence="7" key="1">
    <citation type="submission" date="2025-08" db="UniProtKB">
        <authorList>
            <consortium name="Ensembl"/>
        </authorList>
    </citation>
    <scope>IDENTIFICATION</scope>
</reference>
<dbReference type="InterPro" id="IPR005804">
    <property type="entry name" value="FA_desaturase_dom"/>
</dbReference>
<keyword evidence="8" id="KW-1185">Reference proteome</keyword>
<keyword evidence="4" id="KW-0275">Fatty acid biosynthesis</keyword>
<dbReference type="GO" id="GO:0016020">
    <property type="term" value="C:membrane"/>
    <property type="evidence" value="ECO:0007669"/>
    <property type="project" value="TreeGrafter"/>
</dbReference>
<evidence type="ECO:0000313" key="8">
    <source>
        <dbReference type="Proteomes" id="UP000694422"/>
    </source>
</evidence>
<dbReference type="AlphaFoldDB" id="A0A8C9PBX5"/>
<dbReference type="PANTHER" id="PTHR19353:SF13">
    <property type="entry name" value="FATTY ACID DESATURASE 6"/>
    <property type="match status" value="1"/>
</dbReference>
<organism evidence="7 8">
    <name type="scientific">Spermophilus dauricus</name>
    <name type="common">Daurian ground squirrel</name>
    <dbReference type="NCBI Taxonomy" id="99837"/>
    <lineage>
        <taxon>Eukaryota</taxon>
        <taxon>Metazoa</taxon>
        <taxon>Chordata</taxon>
        <taxon>Craniata</taxon>
        <taxon>Vertebrata</taxon>
        <taxon>Euteleostomi</taxon>
        <taxon>Mammalia</taxon>
        <taxon>Eutheria</taxon>
        <taxon>Euarchontoglires</taxon>
        <taxon>Glires</taxon>
        <taxon>Rodentia</taxon>
        <taxon>Sciuromorpha</taxon>
        <taxon>Sciuridae</taxon>
        <taxon>Xerinae</taxon>
        <taxon>Marmotini</taxon>
        <taxon>Spermophilus</taxon>
    </lineage>
</organism>
<evidence type="ECO:0000256" key="4">
    <source>
        <dbReference type="ARBA" id="ARBA00023160"/>
    </source>
</evidence>
<evidence type="ECO:0000259" key="6">
    <source>
        <dbReference type="Pfam" id="PF00487"/>
    </source>
</evidence>
<keyword evidence="5" id="KW-1133">Transmembrane helix</keyword>